<organism evidence="2 3">
    <name type="scientific">Kouleothrix aurantiaca</name>
    <dbReference type="NCBI Taxonomy" id="186479"/>
    <lineage>
        <taxon>Bacteria</taxon>
        <taxon>Bacillati</taxon>
        <taxon>Chloroflexota</taxon>
        <taxon>Chloroflexia</taxon>
        <taxon>Chloroflexales</taxon>
        <taxon>Roseiflexineae</taxon>
        <taxon>Roseiflexaceae</taxon>
        <taxon>Kouleothrix</taxon>
    </lineage>
</organism>
<dbReference type="EMBL" id="LJCR01002367">
    <property type="protein sequence ID" value="KPV48832.1"/>
    <property type="molecule type" value="Genomic_DNA"/>
</dbReference>
<dbReference type="SUPFAM" id="SSF53756">
    <property type="entry name" value="UDP-Glycosyltransferase/glycogen phosphorylase"/>
    <property type="match status" value="1"/>
</dbReference>
<evidence type="ECO:0000313" key="2">
    <source>
        <dbReference type="EMBL" id="KPV48832.1"/>
    </source>
</evidence>
<dbReference type="InterPro" id="IPR050426">
    <property type="entry name" value="Glycosyltransferase_28"/>
</dbReference>
<dbReference type="AlphaFoldDB" id="A0A0P9D0A5"/>
<accession>A0A0P9D0A5</accession>
<dbReference type="Proteomes" id="UP000050509">
    <property type="component" value="Unassembled WGS sequence"/>
</dbReference>
<protein>
    <recommendedName>
        <fullName evidence="1">Glycosyltransferase family 28 N-terminal domain-containing protein</fullName>
    </recommendedName>
</protein>
<evidence type="ECO:0000259" key="1">
    <source>
        <dbReference type="Pfam" id="PF03033"/>
    </source>
</evidence>
<feature type="non-terminal residue" evidence="2">
    <location>
        <position position="63"/>
    </location>
</feature>
<dbReference type="PANTHER" id="PTHR48050:SF13">
    <property type="entry name" value="STEROL 3-BETA-GLUCOSYLTRANSFERASE UGT80A2"/>
    <property type="match status" value="1"/>
</dbReference>
<reference evidence="2 3" key="1">
    <citation type="submission" date="2015-09" db="EMBL/GenBank/DDBJ databases">
        <title>Draft genome sequence of Kouleothrix aurantiaca JCM 19913.</title>
        <authorList>
            <person name="Hemp J."/>
        </authorList>
    </citation>
    <scope>NUCLEOTIDE SEQUENCE [LARGE SCALE GENOMIC DNA]</scope>
    <source>
        <strain evidence="2 3">COM-B</strain>
    </source>
</reference>
<feature type="domain" description="Glycosyltransferase family 28 N-terminal" evidence="1">
    <location>
        <begin position="3"/>
        <end position="61"/>
    </location>
</feature>
<keyword evidence="3" id="KW-1185">Reference proteome</keyword>
<sequence length="63" mass="6759">MRIVLFASGTRGDVQPMLALGVALRAAGYGVRLLAGANFAAWIESYGLEVYPTLDMEALMRSP</sequence>
<name>A0A0P9D0A5_9CHLR</name>
<dbReference type="Pfam" id="PF03033">
    <property type="entry name" value="Glyco_transf_28"/>
    <property type="match status" value="1"/>
</dbReference>
<dbReference type="GO" id="GO:0005975">
    <property type="term" value="P:carbohydrate metabolic process"/>
    <property type="evidence" value="ECO:0007669"/>
    <property type="project" value="InterPro"/>
</dbReference>
<dbReference type="GO" id="GO:0016758">
    <property type="term" value="F:hexosyltransferase activity"/>
    <property type="evidence" value="ECO:0007669"/>
    <property type="project" value="InterPro"/>
</dbReference>
<comment type="caution">
    <text evidence="2">The sequence shown here is derived from an EMBL/GenBank/DDBJ whole genome shotgun (WGS) entry which is preliminary data.</text>
</comment>
<evidence type="ECO:0000313" key="3">
    <source>
        <dbReference type="Proteomes" id="UP000050509"/>
    </source>
</evidence>
<proteinExistence type="predicted"/>
<dbReference type="Gene3D" id="3.40.50.2000">
    <property type="entry name" value="Glycogen Phosphorylase B"/>
    <property type="match status" value="1"/>
</dbReference>
<dbReference type="PANTHER" id="PTHR48050">
    <property type="entry name" value="STEROL 3-BETA-GLUCOSYLTRANSFERASE"/>
    <property type="match status" value="1"/>
</dbReference>
<dbReference type="InterPro" id="IPR004276">
    <property type="entry name" value="GlycoTrans_28_N"/>
</dbReference>
<dbReference type="GO" id="GO:1901137">
    <property type="term" value="P:carbohydrate derivative biosynthetic process"/>
    <property type="evidence" value="ECO:0007669"/>
    <property type="project" value="UniProtKB-ARBA"/>
</dbReference>
<gene>
    <name evidence="2" type="ORF">SE17_35955</name>
</gene>